<dbReference type="SUPFAM" id="SSF51261">
    <property type="entry name" value="Duplicated hybrid motif"/>
    <property type="match status" value="1"/>
</dbReference>
<dbReference type="PANTHER" id="PTHR21666">
    <property type="entry name" value="PEPTIDASE-RELATED"/>
    <property type="match status" value="1"/>
</dbReference>
<dbReference type="PANTHER" id="PTHR21666:SF291">
    <property type="entry name" value="STAGE II SPORULATION PROTEIN Q"/>
    <property type="match status" value="1"/>
</dbReference>
<dbReference type="Pfam" id="PF01551">
    <property type="entry name" value="Peptidase_M23"/>
    <property type="match status" value="1"/>
</dbReference>
<keyword evidence="1" id="KW-0812">Transmembrane</keyword>
<keyword evidence="1" id="KW-0472">Membrane</keyword>
<evidence type="ECO:0000259" key="2">
    <source>
        <dbReference type="Pfam" id="PF01551"/>
    </source>
</evidence>
<name>A0A934SXD7_9BURK</name>
<proteinExistence type="predicted"/>
<sequence>MQIILVHPRLAQARSLKLTRHHAFLFSLAMLMTVLFVSLLLCYTLLRHAAQSHLPFLRNLLPAVKIAPPPDPQVQQKLAIMAARIGEMQAQLVRLDALGERVRDLADVKPEEFDFKASPARGGTDTAAISGRQIDVPEFGQLLEQMSRELERRADRLATIEEALSTKRVEKRLLPTSEPVALGYRSSNFGWRFDPFNGRNTLHEGIDFAAPAGTPILSAAPGVIITAERHPQFGNMIEIDHGNGIVTRYAHASKLRARVGEIVERGQQVADVGATGRATGAHLHFEVLVNGVHQDPEIFLSAGAARALKVAAAQ</sequence>
<keyword evidence="4" id="KW-1185">Reference proteome</keyword>
<dbReference type="Proteomes" id="UP000622890">
    <property type="component" value="Unassembled WGS sequence"/>
</dbReference>
<evidence type="ECO:0000256" key="1">
    <source>
        <dbReference type="SAM" id="Phobius"/>
    </source>
</evidence>
<dbReference type="RefSeq" id="WP_200590283.1">
    <property type="nucleotide sequence ID" value="NZ_JAEPBG010000001.1"/>
</dbReference>
<dbReference type="InterPro" id="IPR011055">
    <property type="entry name" value="Dup_hybrid_motif"/>
</dbReference>
<dbReference type="EMBL" id="JAEPBG010000001">
    <property type="protein sequence ID" value="MBK4733538.1"/>
    <property type="molecule type" value="Genomic_DNA"/>
</dbReference>
<organism evidence="3 4">
    <name type="scientific">Noviherbaspirillum pedocola</name>
    <dbReference type="NCBI Taxonomy" id="2801341"/>
    <lineage>
        <taxon>Bacteria</taxon>
        <taxon>Pseudomonadati</taxon>
        <taxon>Pseudomonadota</taxon>
        <taxon>Betaproteobacteria</taxon>
        <taxon>Burkholderiales</taxon>
        <taxon>Oxalobacteraceae</taxon>
        <taxon>Noviherbaspirillum</taxon>
    </lineage>
</organism>
<evidence type="ECO:0000313" key="3">
    <source>
        <dbReference type="EMBL" id="MBK4733538.1"/>
    </source>
</evidence>
<dbReference type="InterPro" id="IPR050570">
    <property type="entry name" value="Cell_wall_metabolism_enzyme"/>
</dbReference>
<keyword evidence="1" id="KW-1133">Transmembrane helix</keyword>
<comment type="caution">
    <text evidence="3">The sequence shown here is derived from an EMBL/GenBank/DDBJ whole genome shotgun (WGS) entry which is preliminary data.</text>
</comment>
<feature type="domain" description="M23ase beta-sheet core" evidence="2">
    <location>
        <begin position="202"/>
        <end position="296"/>
    </location>
</feature>
<feature type="transmembrane region" description="Helical" evidence="1">
    <location>
        <begin position="23"/>
        <end position="46"/>
    </location>
</feature>
<accession>A0A934SXD7</accession>
<protein>
    <submittedName>
        <fullName evidence="3">M23 family metallopeptidase</fullName>
    </submittedName>
</protein>
<dbReference type="CDD" id="cd12797">
    <property type="entry name" value="M23_peptidase"/>
    <property type="match status" value="1"/>
</dbReference>
<evidence type="ECO:0000313" key="4">
    <source>
        <dbReference type="Proteomes" id="UP000622890"/>
    </source>
</evidence>
<gene>
    <name evidence="3" type="ORF">JJB74_02805</name>
</gene>
<dbReference type="Gene3D" id="2.70.70.10">
    <property type="entry name" value="Glucose Permease (Domain IIA)"/>
    <property type="match status" value="1"/>
</dbReference>
<dbReference type="AlphaFoldDB" id="A0A934SXD7"/>
<dbReference type="GO" id="GO:0004222">
    <property type="term" value="F:metalloendopeptidase activity"/>
    <property type="evidence" value="ECO:0007669"/>
    <property type="project" value="TreeGrafter"/>
</dbReference>
<dbReference type="InterPro" id="IPR016047">
    <property type="entry name" value="M23ase_b-sheet_dom"/>
</dbReference>
<reference evidence="3" key="1">
    <citation type="submission" date="2021-01" db="EMBL/GenBank/DDBJ databases">
        <title>Genome sequence of strain Noviherbaspirillum sp. DKR-6.</title>
        <authorList>
            <person name="Chaudhary D.K."/>
        </authorList>
    </citation>
    <scope>NUCLEOTIDE SEQUENCE</scope>
    <source>
        <strain evidence="3">DKR-6</strain>
    </source>
</reference>